<evidence type="ECO:0000256" key="1">
    <source>
        <dbReference type="ARBA" id="ARBA00003871"/>
    </source>
</evidence>
<dbReference type="Proteomes" id="UP000321750">
    <property type="component" value="Unassembled WGS sequence"/>
</dbReference>
<name>A0A512JQ91_9HYPH</name>
<dbReference type="GO" id="GO:0003824">
    <property type="term" value="F:catalytic activity"/>
    <property type="evidence" value="ECO:0007669"/>
    <property type="project" value="InterPro"/>
</dbReference>
<dbReference type="OrthoDB" id="9814821at2"/>
<dbReference type="InterPro" id="IPR020556">
    <property type="entry name" value="Amidase_CS"/>
</dbReference>
<keyword evidence="6" id="KW-1185">Reference proteome</keyword>
<reference evidence="5 6" key="1">
    <citation type="submission" date="2019-07" db="EMBL/GenBank/DDBJ databases">
        <title>Whole genome shotgun sequence of Methylobacterium gnaphalii NBRC 107716.</title>
        <authorList>
            <person name="Hosoyama A."/>
            <person name="Uohara A."/>
            <person name="Ohji S."/>
            <person name="Ichikawa N."/>
        </authorList>
    </citation>
    <scope>NUCLEOTIDE SEQUENCE [LARGE SCALE GENOMIC DNA]</scope>
    <source>
        <strain evidence="5 6">NBRC 107716</strain>
    </source>
</reference>
<dbReference type="InterPro" id="IPR000120">
    <property type="entry name" value="Amidase"/>
</dbReference>
<evidence type="ECO:0000256" key="2">
    <source>
        <dbReference type="ARBA" id="ARBA00009199"/>
    </source>
</evidence>
<dbReference type="InterPro" id="IPR036928">
    <property type="entry name" value="AS_sf"/>
</dbReference>
<dbReference type="PROSITE" id="PS00571">
    <property type="entry name" value="AMIDASES"/>
    <property type="match status" value="1"/>
</dbReference>
<dbReference type="PANTHER" id="PTHR11895:SF7">
    <property type="entry name" value="GLUTAMYL-TRNA(GLN) AMIDOTRANSFERASE SUBUNIT A, MITOCHONDRIAL"/>
    <property type="match status" value="1"/>
</dbReference>
<evidence type="ECO:0000256" key="3">
    <source>
        <dbReference type="ARBA" id="ARBA00021874"/>
    </source>
</evidence>
<evidence type="ECO:0000259" key="4">
    <source>
        <dbReference type="Pfam" id="PF01425"/>
    </source>
</evidence>
<dbReference type="AlphaFoldDB" id="A0A512JQ91"/>
<dbReference type="RefSeq" id="WP_147048423.1">
    <property type="nucleotide sequence ID" value="NZ_BJZV01000027.1"/>
</dbReference>
<gene>
    <name evidence="5" type="ORF">MGN01_38680</name>
</gene>
<dbReference type="InterPro" id="IPR023631">
    <property type="entry name" value="Amidase_dom"/>
</dbReference>
<dbReference type="NCBIfam" id="NF005687">
    <property type="entry name" value="PRK07487.1"/>
    <property type="match status" value="1"/>
</dbReference>
<evidence type="ECO:0000313" key="6">
    <source>
        <dbReference type="Proteomes" id="UP000321750"/>
    </source>
</evidence>
<dbReference type="PANTHER" id="PTHR11895">
    <property type="entry name" value="TRANSAMIDASE"/>
    <property type="match status" value="1"/>
</dbReference>
<dbReference type="Gene3D" id="3.90.1300.10">
    <property type="entry name" value="Amidase signature (AS) domain"/>
    <property type="match status" value="1"/>
</dbReference>
<dbReference type="SUPFAM" id="SSF75304">
    <property type="entry name" value="Amidase signature (AS) enzymes"/>
    <property type="match status" value="1"/>
</dbReference>
<dbReference type="Pfam" id="PF01425">
    <property type="entry name" value="Amidase"/>
    <property type="match status" value="1"/>
</dbReference>
<protein>
    <recommendedName>
        <fullName evidence="3">Indoleacetamide hydrolase</fullName>
    </recommendedName>
</protein>
<accession>A0A512JQ91</accession>
<sequence>MTDLWGLRAHQIADLIRSRDLSCVEVVEAALRRVDETNPAVNAIVDRLDDAALAQAKLVDSTVSRGEAPKGSLVGVPFTAKLNSDYEGLATTNGVRGFADRIAARDNPCIGNLKRAGAICIGRTNVPAFSARYFTDNDLYGRTLNPWNPAITPGGSSGGAAVSVAAGMVPIAHGNDRAGSIRYPAHVAGVFGIRPTVGRVPSHDATLGFEPTLGTQITNVQGCFARSIPELRVAFEAMSAGDAADPNWIPAASSHRMKPRIGVLTRWPTGRIDPFNLDAVEAAAAALSGQGFDVVDVEIPWLEEAGRLFWTLTTSEDAGHLHSLVERFGDRAIIQARRAALTYVARVDTAAAYVALLQRRSALIRDFVERTQNTPVLVMPVALERPPAVDVDQQGDAAVHAMLRGFGPLTAISLLGLPSLAVPIGFEDGLPRGVQVVSGRFQEELCFAVGDAIALHDPVVWPSPQHG</sequence>
<dbReference type="EMBL" id="BJZV01000027">
    <property type="protein sequence ID" value="GEP12023.1"/>
    <property type="molecule type" value="Genomic_DNA"/>
</dbReference>
<evidence type="ECO:0000313" key="5">
    <source>
        <dbReference type="EMBL" id="GEP12023.1"/>
    </source>
</evidence>
<comment type="similarity">
    <text evidence="2">Belongs to the amidase family.</text>
</comment>
<comment type="caution">
    <text evidence="5">The sequence shown here is derived from an EMBL/GenBank/DDBJ whole genome shotgun (WGS) entry which is preliminary data.</text>
</comment>
<organism evidence="5 6">
    <name type="scientific">Methylobacterium gnaphalii</name>
    <dbReference type="NCBI Taxonomy" id="1010610"/>
    <lineage>
        <taxon>Bacteria</taxon>
        <taxon>Pseudomonadati</taxon>
        <taxon>Pseudomonadota</taxon>
        <taxon>Alphaproteobacteria</taxon>
        <taxon>Hyphomicrobiales</taxon>
        <taxon>Methylobacteriaceae</taxon>
        <taxon>Methylobacterium</taxon>
    </lineage>
</organism>
<proteinExistence type="inferred from homology"/>
<comment type="function">
    <text evidence="1">Hydrolyzes indole-3-acetamide (IAM) into indole-3-acetic acid (IAA).</text>
</comment>
<feature type="domain" description="Amidase" evidence="4">
    <location>
        <begin position="25"/>
        <end position="446"/>
    </location>
</feature>